<dbReference type="RefSeq" id="WP_277539196.1">
    <property type="nucleotide sequence ID" value="NZ_JAPDIA010000009.1"/>
</dbReference>
<dbReference type="PANTHER" id="PTHR34220">
    <property type="entry name" value="SENSOR HISTIDINE KINASE YPDA"/>
    <property type="match status" value="1"/>
</dbReference>
<dbReference type="PANTHER" id="PTHR34220:SF7">
    <property type="entry name" value="SENSOR HISTIDINE KINASE YPDA"/>
    <property type="match status" value="1"/>
</dbReference>
<dbReference type="PRINTS" id="PR00344">
    <property type="entry name" value="BCTRLSENSOR"/>
</dbReference>
<dbReference type="GO" id="GO:0016020">
    <property type="term" value="C:membrane"/>
    <property type="evidence" value="ECO:0007669"/>
    <property type="project" value="InterPro"/>
</dbReference>
<evidence type="ECO:0000313" key="6">
    <source>
        <dbReference type="Proteomes" id="UP001153404"/>
    </source>
</evidence>
<dbReference type="EC" id="2.7.13.3" evidence="2"/>
<organism evidence="5 6">
    <name type="scientific">Cohnella rhizosphaerae</name>
    <dbReference type="NCBI Taxonomy" id="1457232"/>
    <lineage>
        <taxon>Bacteria</taxon>
        <taxon>Bacillati</taxon>
        <taxon>Bacillota</taxon>
        <taxon>Bacilli</taxon>
        <taxon>Bacillales</taxon>
        <taxon>Paenibacillaceae</taxon>
        <taxon>Cohnella</taxon>
    </lineage>
</organism>
<dbReference type="Pfam" id="PF02518">
    <property type="entry name" value="HATPase_c"/>
    <property type="match status" value="1"/>
</dbReference>
<sequence length="194" mass="21308">MYNSLSLINSQAIGREAYDISRTVTLLAKFYRTALNKGKEYISVRDEVAMVRSYVELQQIMSGHAFDVVYELEERVYPLGIVRLVLQPLVENAIDHGLKEKTEGLRMLTIGGCIRGGDLVLSISDTGVGMDEETAAGLLTSHSSGYGLTNVHERLRLYFGEPYGLAVSSRVGVGTTVEARLPGTQRSAHPAVFR</sequence>
<evidence type="ECO:0000256" key="1">
    <source>
        <dbReference type="ARBA" id="ARBA00000085"/>
    </source>
</evidence>
<accession>A0A9X4QX47</accession>
<evidence type="ECO:0000313" key="5">
    <source>
        <dbReference type="EMBL" id="MDG0814334.1"/>
    </source>
</evidence>
<dbReference type="Gene3D" id="3.30.565.10">
    <property type="entry name" value="Histidine kinase-like ATPase, C-terminal domain"/>
    <property type="match status" value="1"/>
</dbReference>
<dbReference type="InterPro" id="IPR003594">
    <property type="entry name" value="HATPase_dom"/>
</dbReference>
<dbReference type="InterPro" id="IPR050640">
    <property type="entry name" value="Bact_2-comp_sensor_kinase"/>
</dbReference>
<feature type="domain" description="Histidine kinase/HSP90-like ATPase" evidence="4">
    <location>
        <begin position="81"/>
        <end position="185"/>
    </location>
</feature>
<comment type="caution">
    <text evidence="5">The sequence shown here is derived from an EMBL/GenBank/DDBJ whole genome shotgun (WGS) entry which is preliminary data.</text>
</comment>
<dbReference type="AlphaFoldDB" id="A0A9X4QX47"/>
<dbReference type="InterPro" id="IPR036890">
    <property type="entry name" value="HATPase_C_sf"/>
</dbReference>
<keyword evidence="6" id="KW-1185">Reference proteome</keyword>
<dbReference type="InterPro" id="IPR010559">
    <property type="entry name" value="Sig_transdc_His_kin_internal"/>
</dbReference>
<dbReference type="SUPFAM" id="SSF55874">
    <property type="entry name" value="ATPase domain of HSP90 chaperone/DNA topoisomerase II/histidine kinase"/>
    <property type="match status" value="1"/>
</dbReference>
<comment type="catalytic activity">
    <reaction evidence="1">
        <text>ATP + protein L-histidine = ADP + protein N-phospho-L-histidine.</text>
        <dbReference type="EC" id="2.7.13.3"/>
    </reaction>
</comment>
<dbReference type="SMART" id="SM00387">
    <property type="entry name" value="HATPase_c"/>
    <property type="match status" value="1"/>
</dbReference>
<keyword evidence="5" id="KW-0418">Kinase</keyword>
<protein>
    <recommendedName>
        <fullName evidence="2">histidine kinase</fullName>
        <ecNumber evidence="2">2.7.13.3</ecNumber>
    </recommendedName>
</protein>
<keyword evidence="5" id="KW-0808">Transferase</keyword>
<reference evidence="5" key="1">
    <citation type="submission" date="2022-10" db="EMBL/GenBank/DDBJ databases">
        <title>Comparative genomic analysis of Cohnella hashimotonis sp. nov., isolated from the International Space Station.</title>
        <authorList>
            <person name="Simpson A."/>
            <person name="Venkateswaran K."/>
        </authorList>
    </citation>
    <scope>NUCLEOTIDE SEQUENCE</scope>
    <source>
        <strain evidence="5">DSM 28161</strain>
    </source>
</reference>
<dbReference type="EMBL" id="JAPDIA010000009">
    <property type="protein sequence ID" value="MDG0814334.1"/>
    <property type="molecule type" value="Genomic_DNA"/>
</dbReference>
<dbReference type="Pfam" id="PF06580">
    <property type="entry name" value="His_kinase"/>
    <property type="match status" value="1"/>
</dbReference>
<evidence type="ECO:0000259" key="4">
    <source>
        <dbReference type="SMART" id="SM00387"/>
    </source>
</evidence>
<gene>
    <name evidence="5" type="ORF">OMP40_37440</name>
</gene>
<dbReference type="GO" id="GO:0000155">
    <property type="term" value="F:phosphorelay sensor kinase activity"/>
    <property type="evidence" value="ECO:0007669"/>
    <property type="project" value="InterPro"/>
</dbReference>
<evidence type="ECO:0000256" key="3">
    <source>
        <dbReference type="ARBA" id="ARBA00023012"/>
    </source>
</evidence>
<keyword evidence="3" id="KW-0902">Two-component regulatory system</keyword>
<dbReference type="InterPro" id="IPR004358">
    <property type="entry name" value="Sig_transdc_His_kin-like_C"/>
</dbReference>
<evidence type="ECO:0000256" key="2">
    <source>
        <dbReference type="ARBA" id="ARBA00012438"/>
    </source>
</evidence>
<name>A0A9X4QX47_9BACL</name>
<dbReference type="Proteomes" id="UP001153404">
    <property type="component" value="Unassembled WGS sequence"/>
</dbReference>
<proteinExistence type="predicted"/>